<gene>
    <name evidence="3" type="ORF">B8A44_03935</name>
    <name evidence="2" type="ORF">FNV33_08050</name>
</gene>
<keyword evidence="1" id="KW-0472">Membrane</keyword>
<reference evidence="2 5" key="2">
    <citation type="submission" date="2019-07" db="EMBL/GenBank/DDBJ databases">
        <title>Genome assembly of a nasal isolate of Dolosigranulum pigrum from a chronic sinusitis patient.</title>
        <authorList>
            <person name="Baig S."/>
            <person name="Overballe-Petersen S."/>
            <person name="Kaspar U."/>
            <person name="Rendboe A."/>
            <person name="de Man T."/>
            <person name="Liu C."/>
            <person name="Price L.B."/>
            <person name="Stegger M."/>
            <person name="Becker K."/>
            <person name="Skytt Andersen P."/>
        </authorList>
    </citation>
    <scope>NUCLEOTIDE SEQUENCE [LARGE SCALE GENOMIC DNA]</scope>
    <source>
        <strain evidence="2 5">83VPs-KB5</strain>
    </source>
</reference>
<dbReference type="RefSeq" id="WP_112788035.1">
    <property type="nucleotide sequence ID" value="NZ_CP040415.1"/>
</dbReference>
<evidence type="ECO:0000313" key="5">
    <source>
        <dbReference type="Proteomes" id="UP000315953"/>
    </source>
</evidence>
<evidence type="ECO:0000313" key="3">
    <source>
        <dbReference type="EMBL" id="RAN63905.1"/>
    </source>
</evidence>
<reference evidence="3 4" key="1">
    <citation type="submission" date="2017-03" db="EMBL/GenBank/DDBJ databases">
        <title>wgs assembly of Dolosigranulum pigrum KPL CDC strains.</title>
        <authorList>
            <person name="Brugger S.D."/>
            <person name="Pettigrew M."/>
            <person name="Kong Y."/>
            <person name="Lemon K.P."/>
        </authorList>
    </citation>
    <scope>NUCLEOTIDE SEQUENCE [LARGE SCALE GENOMIC DNA]</scope>
    <source>
        <strain evidence="3 4">KPL1931_CDC4294-98</strain>
    </source>
</reference>
<dbReference type="EMBL" id="NAQV01000011">
    <property type="protein sequence ID" value="RAN63905.1"/>
    <property type="molecule type" value="Genomic_DNA"/>
</dbReference>
<organism evidence="3 4">
    <name type="scientific">Dolosigranulum pigrum</name>
    <dbReference type="NCBI Taxonomy" id="29394"/>
    <lineage>
        <taxon>Bacteria</taxon>
        <taxon>Bacillati</taxon>
        <taxon>Bacillota</taxon>
        <taxon>Bacilli</taxon>
        <taxon>Lactobacillales</taxon>
        <taxon>Carnobacteriaceae</taxon>
        <taxon>Dolosigranulum</taxon>
    </lineage>
</organism>
<dbReference type="AlphaFoldDB" id="A0A328KLS0"/>
<proteinExistence type="predicted"/>
<evidence type="ECO:0000256" key="1">
    <source>
        <dbReference type="SAM" id="Phobius"/>
    </source>
</evidence>
<dbReference type="Proteomes" id="UP000315953">
    <property type="component" value="Chromosome"/>
</dbReference>
<evidence type="ECO:0000313" key="2">
    <source>
        <dbReference type="EMBL" id="QDO91977.1"/>
    </source>
</evidence>
<dbReference type="Proteomes" id="UP000249099">
    <property type="component" value="Unassembled WGS sequence"/>
</dbReference>
<name>A0A328KLS0_9LACT</name>
<feature type="transmembrane region" description="Helical" evidence="1">
    <location>
        <begin position="6"/>
        <end position="24"/>
    </location>
</feature>
<evidence type="ECO:0000313" key="4">
    <source>
        <dbReference type="Proteomes" id="UP000249099"/>
    </source>
</evidence>
<dbReference type="EMBL" id="CP041626">
    <property type="protein sequence ID" value="QDO91977.1"/>
    <property type="molecule type" value="Genomic_DNA"/>
</dbReference>
<keyword evidence="1" id="KW-0812">Transmembrane</keyword>
<accession>A0A328KLS0</accession>
<sequence length="62" mass="7621">MWQVILISAVVSFGVSFLMMLEFARRLDRWLDKFHEMKKEHMVEYMETIKKSMNELLKRKLK</sequence>
<keyword evidence="1" id="KW-1133">Transmembrane helix</keyword>
<dbReference type="KEGG" id="dpm:FNV33_08050"/>
<protein>
    <submittedName>
        <fullName evidence="3">Uncharacterized protein</fullName>
    </submittedName>
</protein>